<comment type="caution">
    <text evidence="2">The sequence shown here is derived from an EMBL/GenBank/DDBJ whole genome shotgun (WGS) entry which is preliminary data.</text>
</comment>
<dbReference type="OrthoDB" id="825403at2"/>
<keyword evidence="3" id="KW-1185">Reference proteome</keyword>
<keyword evidence="1" id="KW-0732">Signal</keyword>
<sequence length="186" mass="20892">MKYLSVKKSLIKACLFVFIACTAFMSSAKAGLDYYKIFLGKKLIYERYINKPLSLESLPISAADANETLTIYYYQCQAPNKTGSNRSIVLKDDKGNMVKQWSFANVQSNSAGMAIPVKELLQLQKANKSHALALYYTAEGRTGGEKLASIQAAPKDVSYLDKQVDEYNSQMVWHFFTLLFRNLAVV</sequence>
<dbReference type="AlphaFoldDB" id="A0A4U3KZQ3"/>
<dbReference type="Proteomes" id="UP000305848">
    <property type="component" value="Unassembled WGS sequence"/>
</dbReference>
<name>A0A4U3KZQ3_9BACT</name>
<dbReference type="EMBL" id="SZQL01000014">
    <property type="protein sequence ID" value="TKK66676.1"/>
    <property type="molecule type" value="Genomic_DNA"/>
</dbReference>
<accession>A0A4U3KZQ3</accession>
<evidence type="ECO:0000313" key="3">
    <source>
        <dbReference type="Proteomes" id="UP000305848"/>
    </source>
</evidence>
<gene>
    <name evidence="2" type="ORF">FC093_16705</name>
</gene>
<dbReference type="RefSeq" id="WP_137262949.1">
    <property type="nucleotide sequence ID" value="NZ_SZQL01000014.1"/>
</dbReference>
<feature type="signal peptide" evidence="1">
    <location>
        <begin position="1"/>
        <end position="30"/>
    </location>
</feature>
<feature type="chain" id="PRO_5020716680" evidence="1">
    <location>
        <begin position="31"/>
        <end position="186"/>
    </location>
</feature>
<organism evidence="2 3">
    <name type="scientific">Ilyomonas limi</name>
    <dbReference type="NCBI Taxonomy" id="2575867"/>
    <lineage>
        <taxon>Bacteria</taxon>
        <taxon>Pseudomonadati</taxon>
        <taxon>Bacteroidota</taxon>
        <taxon>Chitinophagia</taxon>
        <taxon>Chitinophagales</taxon>
        <taxon>Chitinophagaceae</taxon>
        <taxon>Ilyomonas</taxon>
    </lineage>
</organism>
<protein>
    <submittedName>
        <fullName evidence="2">Uncharacterized protein</fullName>
    </submittedName>
</protein>
<reference evidence="2 3" key="1">
    <citation type="submission" date="2019-05" db="EMBL/GenBank/DDBJ databases">
        <title>Panacibacter sp. strain 17mud1-8 Genome sequencing and assembly.</title>
        <authorList>
            <person name="Chhetri G."/>
        </authorList>
    </citation>
    <scope>NUCLEOTIDE SEQUENCE [LARGE SCALE GENOMIC DNA]</scope>
    <source>
        <strain evidence="2 3">17mud1-8</strain>
    </source>
</reference>
<evidence type="ECO:0000256" key="1">
    <source>
        <dbReference type="SAM" id="SignalP"/>
    </source>
</evidence>
<evidence type="ECO:0000313" key="2">
    <source>
        <dbReference type="EMBL" id="TKK66676.1"/>
    </source>
</evidence>
<proteinExistence type="predicted"/>